<dbReference type="UniPathway" id="UPA00148"/>
<dbReference type="InterPro" id="IPR002586">
    <property type="entry name" value="CobQ/CobB/MinD/ParA_Nub-bd_dom"/>
</dbReference>
<dbReference type="GO" id="GO:0009236">
    <property type="term" value="P:cobalamin biosynthetic process"/>
    <property type="evidence" value="ECO:0007669"/>
    <property type="project" value="UniProtKB-UniRule"/>
</dbReference>
<evidence type="ECO:0000256" key="2">
    <source>
        <dbReference type="ARBA" id="ARBA00022573"/>
    </source>
</evidence>
<accession>A0A410MC98</accession>
<protein>
    <recommendedName>
        <fullName evidence="4">Cobyric acid synthase</fullName>
    </recommendedName>
</protein>
<evidence type="ECO:0000313" key="8">
    <source>
        <dbReference type="Proteomes" id="UP000287756"/>
    </source>
</evidence>
<dbReference type="CDD" id="cd01750">
    <property type="entry name" value="GATase1_CobQ"/>
    <property type="match status" value="1"/>
</dbReference>
<dbReference type="PROSITE" id="PS51274">
    <property type="entry name" value="GATASE_COBBQ"/>
    <property type="match status" value="1"/>
</dbReference>
<feature type="domain" description="CobB/CobQ-like glutamine amidotransferase" evidence="6">
    <location>
        <begin position="252"/>
        <end position="434"/>
    </location>
</feature>
<evidence type="ECO:0000256" key="1">
    <source>
        <dbReference type="ARBA" id="ARBA00004953"/>
    </source>
</evidence>
<dbReference type="RefSeq" id="WP_128524597.1">
    <property type="nucleotide sequence ID" value="NZ_CP026118.1"/>
</dbReference>
<name>A0A410MC98_9BACI</name>
<dbReference type="InterPro" id="IPR047045">
    <property type="entry name" value="CobQ_N"/>
</dbReference>
<feature type="domain" description="CobQ/CobB/MinD/ParA nucleotide binding" evidence="5">
    <location>
        <begin position="4"/>
        <end position="234"/>
    </location>
</feature>
<dbReference type="EMBL" id="CP026118">
    <property type="protein sequence ID" value="QAS52303.1"/>
    <property type="molecule type" value="Genomic_DNA"/>
</dbReference>
<dbReference type="CDD" id="cd05389">
    <property type="entry name" value="CobQ_N"/>
    <property type="match status" value="1"/>
</dbReference>
<comment type="similarity">
    <text evidence="4">Belongs to the CobB/CobQ family. CobQ subfamily.</text>
</comment>
<sequence>MKGIMVQGTASNVGKSLVVTAICRWLTNQGYRVAPFKSQNMSNNSYVTEAGTEIGRAQGVQAEACKTIALPEMNPILLKPKNDQTSEVICLGKSVESCSGKEYRTYFYEAGKKVIEESLAQLEKHFDFIVIEGAGSPVEVNLNDRELVNMAVADIADMPVILVADIDRGGVFASIVGTLQLLPEADRRRVKGIIINKFRGDPELFNDGVDWLERYTGIPVLGVLPYTDHEIEAEDSLSIRENKVSSAANPLDIAVVVFPYLSNFTDVDPFYQEEDVSIRYVSRKEELGRPDAVILPGTRSTVDDLEEIRNRGIEEKLLAYIREGGTVAGICGGYQVLTEQFIEGDKVMSGMGIFPITTIFQEAKKTRRIKGTVHSRSGFPSSKVEGYEIHHGDMKSEKGDLIPLFYLENEEEGAVLDGGRIIGTHLHHVFHNEQFRKEWLNRIRIKKDLPIPAAALPKKDPYDQLAEMFESEVDTDTIFSLVNNEEFPK</sequence>
<dbReference type="GO" id="GO:0003824">
    <property type="term" value="F:catalytic activity"/>
    <property type="evidence" value="ECO:0007669"/>
    <property type="project" value="InterPro"/>
</dbReference>
<gene>
    <name evidence="4" type="primary">cobQ</name>
    <name evidence="7" type="ORF">HLI_08690</name>
</gene>
<evidence type="ECO:0000256" key="3">
    <source>
        <dbReference type="ARBA" id="ARBA00022962"/>
    </source>
</evidence>
<reference evidence="7 8" key="1">
    <citation type="submission" date="2018-01" db="EMBL/GenBank/DDBJ databases">
        <title>The whole genome sequencing and assembly of Halobacillus litoralis ERB031 strain.</title>
        <authorList>
            <person name="Lee S.-J."/>
            <person name="Park M.-K."/>
            <person name="Kim J.-Y."/>
            <person name="Lee Y.-J."/>
            <person name="Yi H."/>
            <person name="Bahn Y.-S."/>
            <person name="Kim J.F."/>
            <person name="Lee D.-W."/>
        </authorList>
    </citation>
    <scope>NUCLEOTIDE SEQUENCE [LARGE SCALE GENOMIC DNA]</scope>
    <source>
        <strain evidence="7 8">ERB 031</strain>
    </source>
</reference>
<evidence type="ECO:0000259" key="5">
    <source>
        <dbReference type="Pfam" id="PF01656"/>
    </source>
</evidence>
<comment type="function">
    <text evidence="4">Catalyzes amidations at positions B, D, E, and G on adenosylcobyrinic A,C-diamide. NH(2) groups are provided by glutamine, and one molecule of ATP is hydrogenolyzed for each amidation.</text>
</comment>
<dbReference type="Pfam" id="PF01656">
    <property type="entry name" value="CbiA"/>
    <property type="match status" value="1"/>
</dbReference>
<dbReference type="NCBIfam" id="TIGR00313">
    <property type="entry name" value="cobQ"/>
    <property type="match status" value="1"/>
</dbReference>
<proteinExistence type="inferred from homology"/>
<dbReference type="Proteomes" id="UP000287756">
    <property type="component" value="Chromosome"/>
</dbReference>
<dbReference type="Gene3D" id="3.40.50.880">
    <property type="match status" value="1"/>
</dbReference>
<keyword evidence="3 4" id="KW-0315">Glutamine amidotransferase</keyword>
<feature type="active site" evidence="4">
    <location>
        <position position="427"/>
    </location>
</feature>
<dbReference type="PANTHER" id="PTHR21343:SF1">
    <property type="entry name" value="COBYRIC ACID SYNTHASE"/>
    <property type="match status" value="1"/>
</dbReference>
<dbReference type="Gene3D" id="3.40.50.300">
    <property type="entry name" value="P-loop containing nucleotide triphosphate hydrolases"/>
    <property type="match status" value="1"/>
</dbReference>
<dbReference type="NCBIfam" id="NF001989">
    <property type="entry name" value="PRK00784.1"/>
    <property type="match status" value="1"/>
</dbReference>
<comment type="pathway">
    <text evidence="1 4">Cofactor biosynthesis; adenosylcobalamin biosynthesis.</text>
</comment>
<dbReference type="GO" id="GO:0015420">
    <property type="term" value="F:ABC-type vitamin B12 transporter activity"/>
    <property type="evidence" value="ECO:0007669"/>
    <property type="project" value="UniProtKB-UniRule"/>
</dbReference>
<dbReference type="InterPro" id="IPR027417">
    <property type="entry name" value="P-loop_NTPase"/>
</dbReference>
<dbReference type="InterPro" id="IPR029062">
    <property type="entry name" value="Class_I_gatase-like"/>
</dbReference>
<dbReference type="Pfam" id="PF07685">
    <property type="entry name" value="GATase_3"/>
    <property type="match status" value="1"/>
</dbReference>
<evidence type="ECO:0000313" key="7">
    <source>
        <dbReference type="EMBL" id="QAS52303.1"/>
    </source>
</evidence>
<dbReference type="InterPro" id="IPR011698">
    <property type="entry name" value="GATase_3"/>
</dbReference>
<dbReference type="OrthoDB" id="9808302at2"/>
<organism evidence="7 8">
    <name type="scientific">Halobacillus litoralis</name>
    <dbReference type="NCBI Taxonomy" id="45668"/>
    <lineage>
        <taxon>Bacteria</taxon>
        <taxon>Bacillati</taxon>
        <taxon>Bacillota</taxon>
        <taxon>Bacilli</taxon>
        <taxon>Bacillales</taxon>
        <taxon>Bacillaceae</taxon>
        <taxon>Halobacillus</taxon>
    </lineage>
</organism>
<dbReference type="InterPro" id="IPR033949">
    <property type="entry name" value="CobQ_GATase1"/>
</dbReference>
<dbReference type="HAMAP" id="MF_00028">
    <property type="entry name" value="CobQ"/>
    <property type="match status" value="1"/>
</dbReference>
<dbReference type="SUPFAM" id="SSF52317">
    <property type="entry name" value="Class I glutamine amidotransferase-like"/>
    <property type="match status" value="1"/>
</dbReference>
<dbReference type="SUPFAM" id="SSF52540">
    <property type="entry name" value="P-loop containing nucleoside triphosphate hydrolases"/>
    <property type="match status" value="1"/>
</dbReference>
<dbReference type="KEGG" id="hli:HLI_08690"/>
<feature type="active site" description="Nucleophile" evidence="4">
    <location>
        <position position="331"/>
    </location>
</feature>
<evidence type="ECO:0000256" key="4">
    <source>
        <dbReference type="HAMAP-Rule" id="MF_00028"/>
    </source>
</evidence>
<keyword evidence="2 4" id="KW-0169">Cobalamin biosynthesis</keyword>
<dbReference type="PANTHER" id="PTHR21343">
    <property type="entry name" value="DETHIOBIOTIN SYNTHETASE"/>
    <property type="match status" value="1"/>
</dbReference>
<dbReference type="AlphaFoldDB" id="A0A410MC98"/>
<dbReference type="InterPro" id="IPR004459">
    <property type="entry name" value="CobQ_synth"/>
</dbReference>
<evidence type="ECO:0000259" key="6">
    <source>
        <dbReference type="Pfam" id="PF07685"/>
    </source>
</evidence>